<dbReference type="Pfam" id="PF00291">
    <property type="entry name" value="PALP"/>
    <property type="match status" value="1"/>
</dbReference>
<evidence type="ECO:0000256" key="1">
    <source>
        <dbReference type="ARBA" id="ARBA00001933"/>
    </source>
</evidence>
<dbReference type="PROSITE" id="PS00901">
    <property type="entry name" value="CYS_SYNTHASE"/>
    <property type="match status" value="1"/>
</dbReference>
<dbReference type="CDD" id="cd01561">
    <property type="entry name" value="CBS_like"/>
    <property type="match status" value="1"/>
</dbReference>
<keyword evidence="2" id="KW-0663">Pyridoxal phosphate</keyword>
<proteinExistence type="predicted"/>
<dbReference type="InterPro" id="IPR036052">
    <property type="entry name" value="TrpB-like_PALP_sf"/>
</dbReference>
<organism evidence="4 5">
    <name type="scientific">Corynebacterium timonense</name>
    <dbReference type="NCBI Taxonomy" id="441500"/>
    <lineage>
        <taxon>Bacteria</taxon>
        <taxon>Bacillati</taxon>
        <taxon>Actinomycetota</taxon>
        <taxon>Actinomycetes</taxon>
        <taxon>Mycobacteriales</taxon>
        <taxon>Corynebacteriaceae</taxon>
        <taxon>Corynebacterium</taxon>
    </lineage>
</organism>
<protein>
    <submittedName>
        <fullName evidence="4">Cysteine synthase A</fullName>
    </submittedName>
</protein>
<dbReference type="GO" id="GO:0006535">
    <property type="term" value="P:cysteine biosynthetic process from serine"/>
    <property type="evidence" value="ECO:0007669"/>
    <property type="project" value="InterPro"/>
</dbReference>
<dbReference type="Proteomes" id="UP000182237">
    <property type="component" value="Chromosome I"/>
</dbReference>
<dbReference type="PANTHER" id="PTHR10314">
    <property type="entry name" value="CYSTATHIONINE BETA-SYNTHASE"/>
    <property type="match status" value="1"/>
</dbReference>
<comment type="cofactor">
    <cofactor evidence="1">
        <name>pyridoxal 5'-phosphate</name>
        <dbReference type="ChEBI" id="CHEBI:597326"/>
    </cofactor>
</comment>
<dbReference type="InterPro" id="IPR001926">
    <property type="entry name" value="TrpB-like_PALP"/>
</dbReference>
<evidence type="ECO:0000256" key="2">
    <source>
        <dbReference type="ARBA" id="ARBA00022898"/>
    </source>
</evidence>
<dbReference type="Gene3D" id="3.40.50.1100">
    <property type="match status" value="2"/>
</dbReference>
<evidence type="ECO:0000259" key="3">
    <source>
        <dbReference type="Pfam" id="PF00291"/>
    </source>
</evidence>
<name>A0A1H1PRN1_9CORY</name>
<dbReference type="EMBL" id="LT629765">
    <property type="protein sequence ID" value="SDS13932.1"/>
    <property type="molecule type" value="Genomic_DNA"/>
</dbReference>
<dbReference type="InterPro" id="IPR001216">
    <property type="entry name" value="P-phosphate_BS"/>
</dbReference>
<evidence type="ECO:0000313" key="5">
    <source>
        <dbReference type="Proteomes" id="UP000182237"/>
    </source>
</evidence>
<dbReference type="InterPro" id="IPR050214">
    <property type="entry name" value="Cys_Synth/Cystath_Beta-Synth"/>
</dbReference>
<dbReference type="AlphaFoldDB" id="A0A1H1PRN1"/>
<dbReference type="GO" id="GO:0016765">
    <property type="term" value="F:transferase activity, transferring alkyl or aryl (other than methyl) groups"/>
    <property type="evidence" value="ECO:0007669"/>
    <property type="project" value="UniProtKB-ARBA"/>
</dbReference>
<gene>
    <name evidence="4" type="ORF">SAMN04488539_1087</name>
</gene>
<dbReference type="eggNOG" id="COG0031">
    <property type="taxonomic scope" value="Bacteria"/>
</dbReference>
<accession>A0A1H1PRN1</accession>
<evidence type="ECO:0000313" key="4">
    <source>
        <dbReference type="EMBL" id="SDS13932.1"/>
    </source>
</evidence>
<dbReference type="SUPFAM" id="SSF53686">
    <property type="entry name" value="Tryptophan synthase beta subunit-like PLP-dependent enzymes"/>
    <property type="match status" value="1"/>
</dbReference>
<sequence length="332" mass="34798">MYNENEKTGRGHPHTKYKLMRMKSVREPGILGAIGATPLVLLDELGAWAKLESFNPGGSAKDRTARALVADAIARGVLGPGSVVVESSSGNLGVALAREAVVGRFEFHCVVDPRTNHVTLAHMEALGAHIHPVSEPDPATGDWLTARRARVAELVEQLGAVNLDQYSNTAAFTAHAEGTMSEIVEQLGHAPDFLVVAVSTTGTLGGCLRYINGRGLGTRVIAVDAEGSVLFGGARGERVLPGYGAGVETELSRGLAPQEVVRVGAADAVAAARRAARLTGFLPGASGGAVCVGVDTITRAHPGAEIVAIFHDDGRAYLDTIYNDDWVERNVN</sequence>
<reference evidence="4 5" key="1">
    <citation type="submission" date="2016-10" db="EMBL/GenBank/DDBJ databases">
        <authorList>
            <person name="de Groot N.N."/>
        </authorList>
    </citation>
    <scope>NUCLEOTIDE SEQUENCE [LARGE SCALE GENOMIC DNA]</scope>
    <source>
        <strain evidence="4 5">DSM 45434</strain>
    </source>
</reference>
<feature type="domain" description="Tryptophan synthase beta chain-like PALP" evidence="3">
    <location>
        <begin position="31"/>
        <end position="310"/>
    </location>
</feature>
<keyword evidence="5" id="KW-1185">Reference proteome</keyword>
<dbReference type="STRING" id="1203190.GCA_000312345_02176"/>